<dbReference type="Proteomes" id="UP000282184">
    <property type="component" value="Unassembled WGS sequence"/>
</dbReference>
<accession>A0A431U511</accession>
<proteinExistence type="predicted"/>
<gene>
    <name evidence="1" type="ORF">EJV47_06425</name>
</gene>
<dbReference type="EMBL" id="RXOF01000003">
    <property type="protein sequence ID" value="RTQ51435.1"/>
    <property type="molecule type" value="Genomic_DNA"/>
</dbReference>
<dbReference type="OrthoDB" id="9881224at2"/>
<reference evidence="1 2" key="1">
    <citation type="submission" date="2018-12" db="EMBL/GenBank/DDBJ databases">
        <title>Hymenobacter gummosus sp. nov., isolated from a spring.</title>
        <authorList>
            <person name="Nie L."/>
        </authorList>
    </citation>
    <scope>NUCLEOTIDE SEQUENCE [LARGE SCALE GENOMIC DNA]</scope>
    <source>
        <strain evidence="1 2">KCTC 52166</strain>
    </source>
</reference>
<sequence length="141" mass="16200">MLGLRLFTWLVGLLGQRTESRADERQLRRELLAYQRRQLIHQHIPEEHRVREAFGPRFEELLQLLVQHDAAGTGPAAPTNAYYPELTRTVIYQLGKAQTDEQLLTLLRQEQGLWFGSGSIDEQALEALAIDVQRWRQGAGL</sequence>
<name>A0A431U511_9BACT</name>
<dbReference type="AlphaFoldDB" id="A0A431U511"/>
<organism evidence="1 2">
    <name type="scientific">Hymenobacter gummosus</name>
    <dbReference type="NCBI Taxonomy" id="1776032"/>
    <lineage>
        <taxon>Bacteria</taxon>
        <taxon>Pseudomonadati</taxon>
        <taxon>Bacteroidota</taxon>
        <taxon>Cytophagia</taxon>
        <taxon>Cytophagales</taxon>
        <taxon>Hymenobacteraceae</taxon>
        <taxon>Hymenobacter</taxon>
    </lineage>
</organism>
<evidence type="ECO:0000313" key="1">
    <source>
        <dbReference type="EMBL" id="RTQ51435.1"/>
    </source>
</evidence>
<comment type="caution">
    <text evidence="1">The sequence shown here is derived from an EMBL/GenBank/DDBJ whole genome shotgun (WGS) entry which is preliminary data.</text>
</comment>
<protein>
    <submittedName>
        <fullName evidence="1">Uncharacterized protein</fullName>
    </submittedName>
</protein>
<evidence type="ECO:0000313" key="2">
    <source>
        <dbReference type="Proteomes" id="UP000282184"/>
    </source>
</evidence>
<keyword evidence="2" id="KW-1185">Reference proteome</keyword>
<dbReference type="RefSeq" id="WP_126692328.1">
    <property type="nucleotide sequence ID" value="NZ_RXOF01000003.1"/>
</dbReference>